<dbReference type="Gene3D" id="2.60.220.50">
    <property type="match status" value="1"/>
</dbReference>
<evidence type="ECO:0000256" key="10">
    <source>
        <dbReference type="SAM" id="Phobius"/>
    </source>
</evidence>
<dbReference type="GO" id="GO:0007189">
    <property type="term" value="P:adenylate cyclase-activating G protein-coupled receptor signaling pathway"/>
    <property type="evidence" value="ECO:0007669"/>
    <property type="project" value="TreeGrafter"/>
</dbReference>
<dbReference type="InterPro" id="IPR017981">
    <property type="entry name" value="GPCR_2-like_7TM"/>
</dbReference>
<dbReference type="CDD" id="cd00096">
    <property type="entry name" value="Ig"/>
    <property type="match status" value="1"/>
</dbReference>
<dbReference type="PANTHER" id="PTHR45813:SF4">
    <property type="entry name" value="ADHESION G PROTEIN-COUPLED RECEPTOR F5"/>
    <property type="match status" value="1"/>
</dbReference>
<comment type="subcellular location">
    <subcellularLocation>
        <location evidence="1">Cell membrane</location>
        <topology evidence="1">Multi-pass membrane protein</topology>
    </subcellularLocation>
</comment>
<gene>
    <name evidence="15" type="primary">GRM7</name>
</gene>
<feature type="transmembrane region" description="Helical" evidence="10">
    <location>
        <begin position="1286"/>
        <end position="1308"/>
    </location>
</feature>
<evidence type="ECO:0000256" key="5">
    <source>
        <dbReference type="ARBA" id="ARBA00022729"/>
    </source>
</evidence>
<dbReference type="InterPro" id="IPR007110">
    <property type="entry name" value="Ig-like_dom"/>
</dbReference>
<feature type="domain" description="SEA" evidence="11">
    <location>
        <begin position="431"/>
        <end position="547"/>
    </location>
</feature>
<keyword evidence="8" id="KW-1015">Disulfide bond</keyword>
<evidence type="ECO:0000256" key="2">
    <source>
        <dbReference type="ARBA" id="ARBA00007343"/>
    </source>
</evidence>
<keyword evidence="16" id="KW-1185">Reference proteome</keyword>
<keyword evidence="5" id="KW-0732">Signal</keyword>
<dbReference type="Pfam" id="PF01825">
    <property type="entry name" value="GPS"/>
    <property type="match status" value="1"/>
</dbReference>
<keyword evidence="7 10" id="KW-0472">Membrane</keyword>
<evidence type="ECO:0008006" key="17">
    <source>
        <dbReference type="Google" id="ProtNLM"/>
    </source>
</evidence>
<reference evidence="15" key="1">
    <citation type="submission" date="2021-04" db="EMBL/GenBank/DDBJ databases">
        <authorList>
            <consortium name="Wellcome Sanger Institute Data Sharing"/>
        </authorList>
    </citation>
    <scope>NUCLEOTIDE SEQUENCE [LARGE SCALE GENOMIC DNA]</scope>
</reference>
<feature type="transmembrane region" description="Helical" evidence="10">
    <location>
        <begin position="1255"/>
        <end position="1274"/>
    </location>
</feature>
<dbReference type="InterPro" id="IPR057244">
    <property type="entry name" value="GAIN_B"/>
</dbReference>
<dbReference type="FunFam" id="1.20.1070.10:FF:000058">
    <property type="entry name" value="Adhesion G protein-coupled receptor F5"/>
    <property type="match status" value="1"/>
</dbReference>
<dbReference type="Proteomes" id="UP000265040">
    <property type="component" value="Chromosome 24"/>
</dbReference>
<keyword evidence="3" id="KW-1003">Cell membrane</keyword>
<dbReference type="PROSITE" id="PS50221">
    <property type="entry name" value="GAIN_B"/>
    <property type="match status" value="1"/>
</dbReference>
<evidence type="ECO:0000313" key="15">
    <source>
        <dbReference type="Ensembl" id="ENSATEP00000054452.1"/>
    </source>
</evidence>
<proteinExistence type="inferred from homology"/>
<dbReference type="InterPro" id="IPR046338">
    <property type="entry name" value="GAIN_dom_sf"/>
</dbReference>
<dbReference type="OrthoDB" id="10040049at2759"/>
<dbReference type="Gene3D" id="1.20.1070.10">
    <property type="entry name" value="Rhodopsin 7-helix transmembrane proteins"/>
    <property type="match status" value="1"/>
</dbReference>
<comment type="similarity">
    <text evidence="2">Belongs to the G-protein coupled receptor 2 family. Adhesion G-protein coupled receptor (ADGR) subfamily.</text>
</comment>
<dbReference type="Ensembl" id="ENSATET00000064456.1">
    <property type="protein sequence ID" value="ENSATEP00000054452.1"/>
    <property type="gene ID" value="ENSATEG00000014780.3"/>
</dbReference>
<keyword evidence="6 10" id="KW-1133">Transmembrane helix</keyword>
<feature type="domain" description="Ig-like" evidence="14">
    <location>
        <begin position="537"/>
        <end position="633"/>
    </location>
</feature>
<dbReference type="InterPro" id="IPR008078">
    <property type="entry name" value="GPCR_2_Ig-hepta-like_rcpt"/>
</dbReference>
<reference evidence="15" key="2">
    <citation type="submission" date="2025-08" db="UniProtKB">
        <authorList>
            <consortium name="Ensembl"/>
        </authorList>
    </citation>
    <scope>IDENTIFICATION</scope>
</reference>
<evidence type="ECO:0000256" key="1">
    <source>
        <dbReference type="ARBA" id="ARBA00004651"/>
    </source>
</evidence>
<evidence type="ECO:0000256" key="6">
    <source>
        <dbReference type="ARBA" id="ARBA00022989"/>
    </source>
</evidence>
<keyword evidence="4 10" id="KW-0812">Transmembrane</keyword>
<dbReference type="PRINTS" id="PR01695">
    <property type="entry name" value="IGHEPTARCPTR"/>
</dbReference>
<evidence type="ECO:0000256" key="4">
    <source>
        <dbReference type="ARBA" id="ARBA00022692"/>
    </source>
</evidence>
<accession>A0A7N6AXT8</accession>
<feature type="domain" description="G-protein coupled receptors family 2 profile 2" evidence="13">
    <location>
        <begin position="1049"/>
        <end position="1309"/>
    </location>
</feature>
<evidence type="ECO:0000259" key="14">
    <source>
        <dbReference type="PROSITE" id="PS50835"/>
    </source>
</evidence>
<feature type="transmembrane region" description="Helical" evidence="10">
    <location>
        <begin position="1051"/>
        <end position="1070"/>
    </location>
</feature>
<sequence>NRQCYKIFITGTSPVFTMLNINTESKLCAYIFLLSQEHDEEEHVPPHTRQRRHAVLAQVDYEVDVELNATDVETVDYLRMLLRSSSFTLAFNPNLNVTHIDITTACYLNDSIYQCRCEDEYFWSSENCSTYGACGEIIDDTCSCINSAPSDGLFCQPKTVPPTHEYQLFIEVSTPDPEQLRNILKNITFPAQINKHIKISAADMTTVCSKNSAGFQCHCEDHYLWPCDKCDTYGKCDGDTNSTCRCIKAIPIEEQYCQSMHESKFCSPAALYEYLIFIELNVSDVAVINQLRTILSNISYPIIISNQIQISNISVSTGKNSTSVTSQNATVATTISEAISTTARTTNFTTANGTMANTAKFPMTNSAAKTTNPNTSMASATTLTPIEANITLPTTNHTSVNTNVPTMTPISASSDVSTMDPTSEITATPPASTVFDLEMSVRLQKEYTPQLGNATSPVYKELKSMVDPVLKEQYKGITGFVSVSVKQFREGSIIADFVVQTTQVIPDEMAEANQKLPQTMKPIAPVIGSVSAFYNSPTSIMIPNLTYTGSSMKLTCGPPPENIDVGQIYESEWKFQELTIRNGGRIEIVIDDNVSVLTVNNVILADTGPYKCTLRGRAMDFLQVGVVTEAQIKRAPNVRLQSEVNVRCTERQRSFPLKCCVQHPYTVKWFLDKLNTTINSSTDDAESYCITYNHWLQNCSGSQEEKIHFICRVDNPLGLEMTTTMTFFNVTCNDDHYGTGQVGDRSVIGCDKGQEGSKTAVCESTTKWKPEKDTCIITIIKELLIYSQVKVPKFVENVNQAVMQDKKQVPNLSATVSAVVIILNNIADASTAVDETIMQNVLSTVAVITGEDAMKSWDILNANATSNTSSELLYSLETLSNKLVGEFTIKIQHILLNRTTFNNSFMANLNSSININIPNTNMSNVFITTILFSSFNFVMPARMSTSELNTTSNGTVTDSVINAHVVLVKINATIQNVTLSYVKLNNSLTLNPQCVFWNFTLFHNLGAWDDEGCTLVTDINNTVTCNCNHLTSFSILMARDIPASLKETLDVITYIGIGISMASLAVCLIIEGYIWKAITTNSTAFMRHVSIVNTALSLLIGDICFIFGTSIAKNPAGADFNFLCSTATFLMHFFYLALFFWMLVSGLLLFYRTVIVFPHMSKSTMLATGFCLGYGCPLIIAAITIAVTGPGNKYFRKNYACWLNWTETKALLALVIPALTIVLTNILVVIVVLFKMLKRTVRVTVQREEKHTLVVIARCVIILTPIFGLTWSLGVGTMISTANRGIHIAFAFFNSLQGFLILVFGTLYDSKVRVIISSRTTTPSTGFSNNSKCFYKLNIFFFKYYIYVYIFTLLRKLKEHFLIRGKLLPC</sequence>
<evidence type="ECO:0000313" key="16">
    <source>
        <dbReference type="Proteomes" id="UP000265040"/>
    </source>
</evidence>
<evidence type="ECO:0000256" key="3">
    <source>
        <dbReference type="ARBA" id="ARBA00022475"/>
    </source>
</evidence>
<dbReference type="InterPro" id="IPR051587">
    <property type="entry name" value="Adhesion_GPCR"/>
</dbReference>
<evidence type="ECO:0000259" key="13">
    <source>
        <dbReference type="PROSITE" id="PS50261"/>
    </source>
</evidence>
<dbReference type="InterPro" id="IPR057400">
    <property type="entry name" value="ADGRF3/5_N"/>
</dbReference>
<dbReference type="GO" id="GO:0005886">
    <property type="term" value="C:plasma membrane"/>
    <property type="evidence" value="ECO:0007669"/>
    <property type="project" value="UniProtKB-SubCell"/>
</dbReference>
<dbReference type="PROSITE" id="PS50835">
    <property type="entry name" value="IG_LIKE"/>
    <property type="match status" value="1"/>
</dbReference>
<organism evidence="15 16">
    <name type="scientific">Anabas testudineus</name>
    <name type="common">Climbing perch</name>
    <name type="synonym">Anthias testudineus</name>
    <dbReference type="NCBI Taxonomy" id="64144"/>
    <lineage>
        <taxon>Eukaryota</taxon>
        <taxon>Metazoa</taxon>
        <taxon>Chordata</taxon>
        <taxon>Craniata</taxon>
        <taxon>Vertebrata</taxon>
        <taxon>Euteleostomi</taxon>
        <taxon>Actinopterygii</taxon>
        <taxon>Neopterygii</taxon>
        <taxon>Teleostei</taxon>
        <taxon>Neoteleostei</taxon>
        <taxon>Acanthomorphata</taxon>
        <taxon>Anabantaria</taxon>
        <taxon>Anabantiformes</taxon>
        <taxon>Anabantoidei</taxon>
        <taxon>Anabantidae</taxon>
        <taxon>Anabas</taxon>
    </lineage>
</organism>
<dbReference type="Pfam" id="PF00002">
    <property type="entry name" value="7tm_2"/>
    <property type="match status" value="1"/>
</dbReference>
<dbReference type="PROSITE" id="PS50261">
    <property type="entry name" value="G_PROTEIN_RECEP_F2_4"/>
    <property type="match status" value="1"/>
</dbReference>
<dbReference type="InterPro" id="IPR036179">
    <property type="entry name" value="Ig-like_dom_sf"/>
</dbReference>
<dbReference type="InterPro" id="IPR000082">
    <property type="entry name" value="SEA_dom"/>
</dbReference>
<dbReference type="GeneTree" id="ENSGT00940000154603"/>
<dbReference type="Pfam" id="PF25387">
    <property type="entry name" value="ADGRF3_N"/>
    <property type="match status" value="2"/>
</dbReference>
<feature type="transmembrane region" description="Helical" evidence="10">
    <location>
        <begin position="1210"/>
        <end position="1234"/>
    </location>
</feature>
<evidence type="ECO:0000256" key="7">
    <source>
        <dbReference type="ARBA" id="ARBA00023136"/>
    </source>
</evidence>
<dbReference type="PROSITE" id="PS50024">
    <property type="entry name" value="SEA"/>
    <property type="match status" value="1"/>
</dbReference>
<evidence type="ECO:0000256" key="9">
    <source>
        <dbReference type="ARBA" id="ARBA00023180"/>
    </source>
</evidence>
<dbReference type="SMART" id="SM00303">
    <property type="entry name" value="GPS"/>
    <property type="match status" value="1"/>
</dbReference>
<evidence type="ECO:0000256" key="8">
    <source>
        <dbReference type="ARBA" id="ARBA00023157"/>
    </source>
</evidence>
<dbReference type="Pfam" id="PF01390">
    <property type="entry name" value="SEA"/>
    <property type="match status" value="1"/>
</dbReference>
<dbReference type="Gene3D" id="2.60.40.10">
    <property type="entry name" value="Immunoglobulins"/>
    <property type="match status" value="1"/>
</dbReference>
<dbReference type="InterPro" id="IPR000203">
    <property type="entry name" value="GPS"/>
</dbReference>
<dbReference type="GO" id="GO:0007166">
    <property type="term" value="P:cell surface receptor signaling pathway"/>
    <property type="evidence" value="ECO:0007669"/>
    <property type="project" value="InterPro"/>
</dbReference>
<keyword evidence="9" id="KW-0325">Glycoprotein</keyword>
<reference evidence="15" key="3">
    <citation type="submission" date="2025-09" db="UniProtKB">
        <authorList>
            <consortium name="Ensembl"/>
        </authorList>
    </citation>
    <scope>IDENTIFICATION</scope>
</reference>
<dbReference type="GO" id="GO:0004930">
    <property type="term" value="F:G protein-coupled receptor activity"/>
    <property type="evidence" value="ECO:0007669"/>
    <property type="project" value="InterPro"/>
</dbReference>
<dbReference type="InterPro" id="IPR000832">
    <property type="entry name" value="GPCR_2_secretin-like"/>
</dbReference>
<dbReference type="PANTHER" id="PTHR45813">
    <property type="entry name" value="IG-LIKE DOMAIN-CONTAINING PROTEIN"/>
    <property type="match status" value="1"/>
</dbReference>
<dbReference type="SUPFAM" id="SSF48726">
    <property type="entry name" value="Immunoglobulin"/>
    <property type="match status" value="1"/>
</dbReference>
<feature type="transmembrane region" description="Helical" evidence="10">
    <location>
        <begin position="1091"/>
        <end position="1112"/>
    </location>
</feature>
<feature type="transmembrane region" description="Helical" evidence="10">
    <location>
        <begin position="1166"/>
        <end position="1190"/>
    </location>
</feature>
<name>A0A7N6AXT8_ANATE</name>
<dbReference type="InterPro" id="IPR013783">
    <property type="entry name" value="Ig-like_fold"/>
</dbReference>
<dbReference type="PRINTS" id="PR00249">
    <property type="entry name" value="GPCRSECRETIN"/>
</dbReference>
<evidence type="ECO:0000259" key="12">
    <source>
        <dbReference type="PROSITE" id="PS50221"/>
    </source>
</evidence>
<dbReference type="InParanoid" id="A0A7N6AXT8"/>
<feature type="transmembrane region" description="Helical" evidence="10">
    <location>
        <begin position="1132"/>
        <end position="1154"/>
    </location>
</feature>
<protein>
    <recommendedName>
        <fullName evidence="17">Adhesion G protein-coupled receptor F5</fullName>
    </recommendedName>
</protein>
<evidence type="ECO:0000259" key="11">
    <source>
        <dbReference type="PROSITE" id="PS50024"/>
    </source>
</evidence>
<feature type="domain" description="GAIN-B" evidence="12">
    <location>
        <begin position="897"/>
        <end position="1043"/>
    </location>
</feature>